<dbReference type="InterPro" id="IPR036152">
    <property type="entry name" value="Asp/glu_Ase-like_sf"/>
</dbReference>
<organism evidence="5 6">
    <name type="scientific">Nocardiopsis rhodophaea</name>
    <dbReference type="NCBI Taxonomy" id="280238"/>
    <lineage>
        <taxon>Bacteria</taxon>
        <taxon>Bacillati</taxon>
        <taxon>Actinomycetota</taxon>
        <taxon>Actinomycetes</taxon>
        <taxon>Streptosporangiales</taxon>
        <taxon>Nocardiopsidaceae</taxon>
        <taxon>Nocardiopsis</taxon>
    </lineage>
</organism>
<dbReference type="PIRSF" id="PIRSF001220">
    <property type="entry name" value="L-ASNase_gatD"/>
    <property type="match status" value="1"/>
</dbReference>
<dbReference type="Pfam" id="PF17763">
    <property type="entry name" value="Asparaginase_C"/>
    <property type="match status" value="1"/>
</dbReference>
<comment type="caution">
    <text evidence="5">The sequence shown here is derived from an EMBL/GenBank/DDBJ whole genome shotgun (WGS) entry which is preliminary data.</text>
</comment>
<evidence type="ECO:0000313" key="6">
    <source>
        <dbReference type="Proteomes" id="UP001501585"/>
    </source>
</evidence>
<dbReference type="SMART" id="SM00870">
    <property type="entry name" value="Asparaginase"/>
    <property type="match status" value="1"/>
</dbReference>
<dbReference type="InterPro" id="IPR027473">
    <property type="entry name" value="L-asparaginase_C"/>
</dbReference>
<dbReference type="InterPro" id="IPR027474">
    <property type="entry name" value="L-asparaginase_N"/>
</dbReference>
<gene>
    <name evidence="5" type="ORF">GCM10009799_33860</name>
</gene>
<dbReference type="Gene3D" id="3.40.50.40">
    <property type="match status" value="1"/>
</dbReference>
<comment type="similarity">
    <text evidence="1">Belongs to the asparaginase 1 family.</text>
</comment>
<evidence type="ECO:0000259" key="3">
    <source>
        <dbReference type="Pfam" id="PF00710"/>
    </source>
</evidence>
<reference evidence="5 6" key="1">
    <citation type="journal article" date="2019" name="Int. J. Syst. Evol. Microbiol.">
        <title>The Global Catalogue of Microorganisms (GCM) 10K type strain sequencing project: providing services to taxonomists for standard genome sequencing and annotation.</title>
        <authorList>
            <consortium name="The Broad Institute Genomics Platform"/>
            <consortium name="The Broad Institute Genome Sequencing Center for Infectious Disease"/>
            <person name="Wu L."/>
            <person name="Ma J."/>
        </authorList>
    </citation>
    <scope>NUCLEOTIDE SEQUENCE [LARGE SCALE GENOMIC DNA]</scope>
    <source>
        <strain evidence="5 6">JCM 15313</strain>
    </source>
</reference>
<evidence type="ECO:0000256" key="2">
    <source>
        <dbReference type="ARBA" id="ARBA00022801"/>
    </source>
</evidence>
<keyword evidence="6" id="KW-1185">Reference proteome</keyword>
<protein>
    <submittedName>
        <fullName evidence="5">Asparaginase</fullName>
    </submittedName>
</protein>
<keyword evidence="2" id="KW-0378">Hydrolase</keyword>
<sequence>MHTGVPHRRVAVYGMGGTIAMAGAGGVVPALSVSQLIDAVPGLGGTGIDIEVNDFRRLPGASLGFADLTALAAEIEKRLEAGDVDGAVVTQGTDTIEETSYLLDLFHTAPQPVIVTGAMRNPTLAGADGPANVLAAVQTAAHPDARNHGVLVVLGDEIHAARHVRKTHATSCSTFQSPNAGPLGHLVEGVPKLLNRLPAARFTLDLAAVNSHPRVGLVTVTFGDDGAFLRDMSERADGLVVAAFGVGHVPEGFVPILSEIAARIPVVLASRTGSGPGLSSTY</sequence>
<evidence type="ECO:0000259" key="4">
    <source>
        <dbReference type="Pfam" id="PF17763"/>
    </source>
</evidence>
<dbReference type="PANTHER" id="PTHR11707:SF28">
    <property type="entry name" value="60 KDA LYSOPHOSPHOLIPASE"/>
    <property type="match status" value="1"/>
</dbReference>
<dbReference type="RefSeq" id="WP_344163656.1">
    <property type="nucleotide sequence ID" value="NZ_BAAAPC010000014.1"/>
</dbReference>
<proteinExistence type="inferred from homology"/>
<dbReference type="InterPro" id="IPR006034">
    <property type="entry name" value="Asparaginase/glutaminase-like"/>
</dbReference>
<dbReference type="PANTHER" id="PTHR11707">
    <property type="entry name" value="L-ASPARAGINASE"/>
    <property type="match status" value="1"/>
</dbReference>
<dbReference type="PRINTS" id="PR00139">
    <property type="entry name" value="ASNGLNASE"/>
</dbReference>
<dbReference type="EMBL" id="BAAAPC010000014">
    <property type="protein sequence ID" value="GAA2003922.1"/>
    <property type="molecule type" value="Genomic_DNA"/>
</dbReference>
<feature type="domain" description="Asparaginase/glutaminase C-terminal" evidence="4">
    <location>
        <begin position="214"/>
        <end position="276"/>
    </location>
</feature>
<dbReference type="InterPro" id="IPR040919">
    <property type="entry name" value="Asparaginase_C"/>
</dbReference>
<dbReference type="Gene3D" id="3.40.50.1170">
    <property type="entry name" value="L-asparaginase, N-terminal domain"/>
    <property type="match status" value="1"/>
</dbReference>
<dbReference type="Pfam" id="PF00710">
    <property type="entry name" value="Asparaginase"/>
    <property type="match status" value="1"/>
</dbReference>
<dbReference type="InterPro" id="IPR037152">
    <property type="entry name" value="L-asparaginase_N_sf"/>
</dbReference>
<feature type="domain" description="L-asparaginase N-terminal" evidence="3">
    <location>
        <begin position="9"/>
        <end position="191"/>
    </location>
</feature>
<evidence type="ECO:0000256" key="1">
    <source>
        <dbReference type="ARBA" id="ARBA00010518"/>
    </source>
</evidence>
<evidence type="ECO:0000313" key="5">
    <source>
        <dbReference type="EMBL" id="GAA2003922.1"/>
    </source>
</evidence>
<dbReference type="PIRSF" id="PIRSF500176">
    <property type="entry name" value="L_ASNase"/>
    <property type="match status" value="1"/>
</dbReference>
<dbReference type="CDD" id="cd08964">
    <property type="entry name" value="L-asparaginase_II"/>
    <property type="match status" value="1"/>
</dbReference>
<dbReference type="InterPro" id="IPR004550">
    <property type="entry name" value="AsnASE_II"/>
</dbReference>
<dbReference type="SFLD" id="SFLDS00057">
    <property type="entry name" value="Glutaminase/Asparaginase"/>
    <property type="match status" value="1"/>
</dbReference>
<dbReference type="Proteomes" id="UP001501585">
    <property type="component" value="Unassembled WGS sequence"/>
</dbReference>
<name>A0ABN2TB48_9ACTN</name>
<accession>A0ABN2TB48</accession>
<dbReference type="PROSITE" id="PS51732">
    <property type="entry name" value="ASN_GLN_ASE_3"/>
    <property type="match status" value="1"/>
</dbReference>
<dbReference type="SUPFAM" id="SSF53774">
    <property type="entry name" value="Glutaminase/Asparaginase"/>
    <property type="match status" value="1"/>
</dbReference>